<dbReference type="EMBL" id="PXOG01000348">
    <property type="protein sequence ID" value="RGP60175.1"/>
    <property type="molecule type" value="Genomic_DNA"/>
</dbReference>
<feature type="compositionally biased region" description="Polar residues" evidence="1">
    <location>
        <begin position="1"/>
        <end position="15"/>
    </location>
</feature>
<sequence>MPKSYSSGASNKCNYSGSSVVNRPRSPPPGGRATGAADQNALNDMRRPSGHVQAPSNSDALGQELEGLYDQTERLQPQMSHGLPNRN</sequence>
<dbReference type="AlphaFoldDB" id="A0A395RJB7"/>
<evidence type="ECO:0000256" key="1">
    <source>
        <dbReference type="SAM" id="MobiDB-lite"/>
    </source>
</evidence>
<name>A0A395RJB7_9HYPO</name>
<proteinExistence type="predicted"/>
<organism evidence="2 3">
    <name type="scientific">Fusarium longipes</name>
    <dbReference type="NCBI Taxonomy" id="694270"/>
    <lineage>
        <taxon>Eukaryota</taxon>
        <taxon>Fungi</taxon>
        <taxon>Dikarya</taxon>
        <taxon>Ascomycota</taxon>
        <taxon>Pezizomycotina</taxon>
        <taxon>Sordariomycetes</taxon>
        <taxon>Hypocreomycetidae</taxon>
        <taxon>Hypocreales</taxon>
        <taxon>Nectriaceae</taxon>
        <taxon>Fusarium</taxon>
    </lineage>
</organism>
<gene>
    <name evidence="2" type="ORF">FLONG3_10971</name>
</gene>
<feature type="region of interest" description="Disordered" evidence="1">
    <location>
        <begin position="1"/>
        <end position="87"/>
    </location>
</feature>
<accession>A0A395RJB7</accession>
<comment type="caution">
    <text evidence="2">The sequence shown here is derived from an EMBL/GenBank/DDBJ whole genome shotgun (WGS) entry which is preliminary data.</text>
</comment>
<keyword evidence="3" id="KW-1185">Reference proteome</keyword>
<dbReference type="Proteomes" id="UP000266234">
    <property type="component" value="Unassembled WGS sequence"/>
</dbReference>
<evidence type="ECO:0000313" key="2">
    <source>
        <dbReference type="EMBL" id="RGP60175.1"/>
    </source>
</evidence>
<dbReference type="OrthoDB" id="5090010at2759"/>
<evidence type="ECO:0000313" key="3">
    <source>
        <dbReference type="Proteomes" id="UP000266234"/>
    </source>
</evidence>
<protein>
    <submittedName>
        <fullName evidence="2">Uncharacterized protein</fullName>
    </submittedName>
</protein>
<reference evidence="2 3" key="1">
    <citation type="journal article" date="2018" name="PLoS Pathog.">
        <title>Evolution of structural diversity of trichothecenes, a family of toxins produced by plant pathogenic and entomopathogenic fungi.</title>
        <authorList>
            <person name="Proctor R.H."/>
            <person name="McCormick S.P."/>
            <person name="Kim H.S."/>
            <person name="Cardoza R.E."/>
            <person name="Stanley A.M."/>
            <person name="Lindo L."/>
            <person name="Kelly A."/>
            <person name="Brown D.W."/>
            <person name="Lee T."/>
            <person name="Vaughan M.M."/>
            <person name="Alexander N.J."/>
            <person name="Busman M."/>
            <person name="Gutierrez S."/>
        </authorList>
    </citation>
    <scope>NUCLEOTIDE SEQUENCE [LARGE SCALE GENOMIC DNA]</scope>
    <source>
        <strain evidence="2 3">NRRL 20695</strain>
    </source>
</reference>